<feature type="transmembrane region" description="Helical" evidence="6">
    <location>
        <begin position="250"/>
        <end position="267"/>
    </location>
</feature>
<dbReference type="STRING" id="1823756.A4H34_06090"/>
<keyword evidence="5 6" id="KW-0472">Membrane</keyword>
<keyword evidence="4 6" id="KW-1133">Transmembrane helix</keyword>
<dbReference type="AlphaFoldDB" id="A0A179B7X2"/>
<evidence type="ECO:0000256" key="5">
    <source>
        <dbReference type="ARBA" id="ARBA00023136"/>
    </source>
</evidence>
<evidence type="ECO:0000256" key="6">
    <source>
        <dbReference type="SAM" id="Phobius"/>
    </source>
</evidence>
<evidence type="ECO:0000256" key="1">
    <source>
        <dbReference type="ARBA" id="ARBA00004651"/>
    </source>
</evidence>
<dbReference type="OrthoDB" id="9792579at2"/>
<keyword evidence="3 6" id="KW-0812">Transmembrane</keyword>
<sequence length="408" mass="42709">MSWRRPIAYLILTLLLGAMWMSADGDAIFSLTRGGESIEIPDFTFGSAAVCCVLTLVGLLATVYAFVRAVQRKKIGVLPTIAIGVSAVLGLLAWYGGGSSSRITLTFALASGLASATPLIFGSLAGVVSERVGIVNIAIEGQLLAGAFVGVVVASWWQSVWLGLIAAPAAGAIVGALLAFFAIKYNVDQIIVGVVLNVLVIGLTTFFLGTEPFKTNKINLNSSIFHLDRIAIPGLSDIPVLGPVLFDQTALTYFMYALIAALTVYLYRSKWGLRLRACGEHPKAAATVGINVRATRFRNSLLAGAIAGLGGAYLTIAADIGHEFNDKMSSGKGYIALAAMILGKWNPIGAVGAALMFGFAEATAILLPTLDSSAPANLINMIPYVITILAVAGFVGKSRPPAAENKPY</sequence>
<accession>A0A179B7X2</accession>
<evidence type="ECO:0000313" key="8">
    <source>
        <dbReference type="Proteomes" id="UP000078368"/>
    </source>
</evidence>
<feature type="transmembrane region" description="Helical" evidence="6">
    <location>
        <begin position="160"/>
        <end position="183"/>
    </location>
</feature>
<dbReference type="GO" id="GO:0005886">
    <property type="term" value="C:plasma membrane"/>
    <property type="evidence" value="ECO:0007669"/>
    <property type="project" value="UniProtKB-SubCell"/>
</dbReference>
<feature type="transmembrane region" description="Helical" evidence="6">
    <location>
        <begin position="134"/>
        <end position="154"/>
    </location>
</feature>
<keyword evidence="8" id="KW-1185">Reference proteome</keyword>
<feature type="transmembrane region" description="Helical" evidence="6">
    <location>
        <begin position="190"/>
        <end position="209"/>
    </location>
</feature>
<comment type="caution">
    <text evidence="7">The sequence shown here is derived from an EMBL/GenBank/DDBJ whole genome shotgun (WGS) entry which is preliminary data.</text>
</comment>
<dbReference type="GO" id="GO:0022857">
    <property type="term" value="F:transmembrane transporter activity"/>
    <property type="evidence" value="ECO:0007669"/>
    <property type="project" value="InterPro"/>
</dbReference>
<evidence type="ECO:0000256" key="2">
    <source>
        <dbReference type="ARBA" id="ARBA00022475"/>
    </source>
</evidence>
<dbReference type="Proteomes" id="UP000078368">
    <property type="component" value="Unassembled WGS sequence"/>
</dbReference>
<name>A0A179B7X2_9ACTO</name>
<comment type="subcellular location">
    <subcellularLocation>
        <location evidence="1">Cell membrane</location>
        <topology evidence="1">Multi-pass membrane protein</topology>
    </subcellularLocation>
</comment>
<dbReference type="EMBL" id="LVZK01000001">
    <property type="protein sequence ID" value="OAP87124.1"/>
    <property type="molecule type" value="Genomic_DNA"/>
</dbReference>
<evidence type="ECO:0000313" key="7">
    <source>
        <dbReference type="EMBL" id="OAP87124.1"/>
    </source>
</evidence>
<feature type="transmembrane region" description="Helical" evidence="6">
    <location>
        <begin position="103"/>
        <end position="127"/>
    </location>
</feature>
<feature type="transmembrane region" description="Helical" evidence="6">
    <location>
        <begin position="43"/>
        <end position="67"/>
    </location>
</feature>
<dbReference type="CDD" id="cd06580">
    <property type="entry name" value="TM_PBP1_transp_TpRbsC_like"/>
    <property type="match status" value="1"/>
</dbReference>
<dbReference type="Pfam" id="PF02653">
    <property type="entry name" value="BPD_transp_2"/>
    <property type="match status" value="1"/>
</dbReference>
<gene>
    <name evidence="7" type="ORF">A4H34_06090</name>
</gene>
<keyword evidence="2" id="KW-1003">Cell membrane</keyword>
<feature type="transmembrane region" description="Helical" evidence="6">
    <location>
        <begin position="378"/>
        <end position="396"/>
    </location>
</feature>
<dbReference type="PANTHER" id="PTHR43370:SF1">
    <property type="entry name" value="GUANOSINE ABC TRANSPORTER PERMEASE PROTEIN NUPQ"/>
    <property type="match status" value="1"/>
</dbReference>
<protein>
    <submittedName>
        <fullName evidence="7">ABC transporter permease</fullName>
    </submittedName>
</protein>
<organism evidence="7 8">
    <name type="scientific">Peptidiphaga gingivicola</name>
    <dbReference type="NCBI Taxonomy" id="2741497"/>
    <lineage>
        <taxon>Bacteria</taxon>
        <taxon>Bacillati</taxon>
        <taxon>Actinomycetota</taxon>
        <taxon>Actinomycetes</taxon>
        <taxon>Actinomycetales</taxon>
        <taxon>Actinomycetaceae</taxon>
        <taxon>Peptidiphaga</taxon>
    </lineage>
</organism>
<feature type="transmembrane region" description="Helical" evidence="6">
    <location>
        <begin position="76"/>
        <end position="97"/>
    </location>
</feature>
<dbReference type="PANTHER" id="PTHR43370">
    <property type="entry name" value="SUGAR ABC TRANSPORTER INTEGRAL MEMBRANE PROTEIN-RELATED"/>
    <property type="match status" value="1"/>
</dbReference>
<dbReference type="InterPro" id="IPR001851">
    <property type="entry name" value="ABC_transp_permease"/>
</dbReference>
<evidence type="ECO:0000256" key="4">
    <source>
        <dbReference type="ARBA" id="ARBA00022989"/>
    </source>
</evidence>
<evidence type="ECO:0000256" key="3">
    <source>
        <dbReference type="ARBA" id="ARBA00022692"/>
    </source>
</evidence>
<proteinExistence type="predicted"/>
<reference evidence="7 8" key="1">
    <citation type="submission" date="2016-04" db="EMBL/GenBank/DDBJ databases">
        <title>Peptidophaga gingivicola gen. nov., sp. nov., isolated from human subgingival plaque.</title>
        <authorList>
            <person name="Beall C.J."/>
            <person name="Mokrzan E.M."/>
            <person name="Griffen A.L."/>
            <person name="Leys E.J."/>
        </authorList>
    </citation>
    <scope>NUCLEOTIDE SEQUENCE [LARGE SCALE GENOMIC DNA]</scope>
    <source>
        <strain evidence="7 8">BA112</strain>
    </source>
</reference>